<protein>
    <submittedName>
        <fullName evidence="1">Uncharacterized protein</fullName>
    </submittedName>
</protein>
<dbReference type="AlphaFoldDB" id="A0A0A9D0I6"/>
<dbReference type="EMBL" id="GBRH01220638">
    <property type="protein sequence ID" value="JAD77257.1"/>
    <property type="molecule type" value="Transcribed_RNA"/>
</dbReference>
<accession>A0A0A9D0I6</accession>
<proteinExistence type="predicted"/>
<reference evidence="1" key="2">
    <citation type="journal article" date="2015" name="Data Brief">
        <title>Shoot transcriptome of the giant reed, Arundo donax.</title>
        <authorList>
            <person name="Barrero R.A."/>
            <person name="Guerrero F.D."/>
            <person name="Moolhuijzen P."/>
            <person name="Goolsby J.A."/>
            <person name="Tidwell J."/>
            <person name="Bellgard S.E."/>
            <person name="Bellgard M.I."/>
        </authorList>
    </citation>
    <scope>NUCLEOTIDE SEQUENCE</scope>
    <source>
        <tissue evidence="1">Shoot tissue taken approximately 20 cm above the soil surface</tissue>
    </source>
</reference>
<evidence type="ECO:0000313" key="1">
    <source>
        <dbReference type="EMBL" id="JAD77257.1"/>
    </source>
</evidence>
<reference evidence="1" key="1">
    <citation type="submission" date="2014-09" db="EMBL/GenBank/DDBJ databases">
        <authorList>
            <person name="Magalhaes I.L.F."/>
            <person name="Oliveira U."/>
            <person name="Santos F.R."/>
            <person name="Vidigal T.H.D.A."/>
            <person name="Brescovit A.D."/>
            <person name="Santos A.J."/>
        </authorList>
    </citation>
    <scope>NUCLEOTIDE SEQUENCE</scope>
    <source>
        <tissue evidence="1">Shoot tissue taken approximately 20 cm above the soil surface</tissue>
    </source>
</reference>
<sequence>MTALSICHSEHILQSSKVKLIPQPSSNSQMFQACMQILHVLTVAIKGNLRFFSPLKYSIFLTTEETTSEKQNENCVCCRSGGRDC</sequence>
<name>A0A0A9D0I6_ARUDO</name>
<organism evidence="1">
    <name type="scientific">Arundo donax</name>
    <name type="common">Giant reed</name>
    <name type="synonym">Donax arundinaceus</name>
    <dbReference type="NCBI Taxonomy" id="35708"/>
    <lineage>
        <taxon>Eukaryota</taxon>
        <taxon>Viridiplantae</taxon>
        <taxon>Streptophyta</taxon>
        <taxon>Embryophyta</taxon>
        <taxon>Tracheophyta</taxon>
        <taxon>Spermatophyta</taxon>
        <taxon>Magnoliopsida</taxon>
        <taxon>Liliopsida</taxon>
        <taxon>Poales</taxon>
        <taxon>Poaceae</taxon>
        <taxon>PACMAD clade</taxon>
        <taxon>Arundinoideae</taxon>
        <taxon>Arundineae</taxon>
        <taxon>Arundo</taxon>
    </lineage>
</organism>